<reference evidence="4 5" key="1">
    <citation type="submission" date="2023-03" db="EMBL/GenBank/DDBJ databases">
        <title>Draft genome sequence of the bacteria which degrade cell wall of Tricholomamatutake.</title>
        <authorList>
            <person name="Konishi Y."/>
            <person name="Fukuta Y."/>
            <person name="Shirasaka N."/>
        </authorList>
    </citation>
    <scope>NUCLEOTIDE SEQUENCE [LARGE SCALE GENOMIC DNA]</scope>
    <source>
        <strain evidence="5">mu1</strain>
    </source>
</reference>
<proteinExistence type="predicted"/>
<dbReference type="Pfam" id="PF01370">
    <property type="entry name" value="Epimerase"/>
    <property type="match status" value="1"/>
</dbReference>
<dbReference type="RefSeq" id="WP_284242169.1">
    <property type="nucleotide sequence ID" value="NZ_BSSQ01000030.1"/>
</dbReference>
<keyword evidence="5" id="KW-1185">Reference proteome</keyword>
<accession>A0ABQ6GKW8</accession>
<evidence type="ECO:0000313" key="5">
    <source>
        <dbReference type="Proteomes" id="UP001157114"/>
    </source>
</evidence>
<evidence type="ECO:0000256" key="1">
    <source>
        <dbReference type="ARBA" id="ARBA00004370"/>
    </source>
</evidence>
<dbReference type="Gene3D" id="3.40.50.720">
    <property type="entry name" value="NAD(P)-binding Rossmann-like Domain"/>
    <property type="match status" value="1"/>
</dbReference>
<dbReference type="Proteomes" id="UP001157114">
    <property type="component" value="Unassembled WGS sequence"/>
</dbReference>
<evidence type="ECO:0000256" key="2">
    <source>
        <dbReference type="ARBA" id="ARBA00023136"/>
    </source>
</evidence>
<name>A0ABQ6GKW8_9BACL</name>
<organism evidence="4 5">
    <name type="scientific">Paenibacillus glycanilyticus</name>
    <dbReference type="NCBI Taxonomy" id="126569"/>
    <lineage>
        <taxon>Bacteria</taxon>
        <taxon>Bacillati</taxon>
        <taxon>Bacillota</taxon>
        <taxon>Bacilli</taxon>
        <taxon>Bacillales</taxon>
        <taxon>Paenibacillaceae</taxon>
        <taxon>Paenibacillus</taxon>
    </lineage>
</organism>
<gene>
    <name evidence="4" type="ORF">MU1_57170</name>
</gene>
<evidence type="ECO:0000259" key="3">
    <source>
        <dbReference type="Pfam" id="PF01370"/>
    </source>
</evidence>
<dbReference type="PANTHER" id="PTHR14097">
    <property type="entry name" value="OXIDOREDUCTASE HTATIP2"/>
    <property type="match status" value="1"/>
</dbReference>
<dbReference type="EMBL" id="BSSQ01000030">
    <property type="protein sequence ID" value="GLX71367.1"/>
    <property type="molecule type" value="Genomic_DNA"/>
</dbReference>
<keyword evidence="2" id="KW-0472">Membrane</keyword>
<comment type="caution">
    <text evidence="4">The sequence shown here is derived from an EMBL/GenBank/DDBJ whole genome shotgun (WGS) entry which is preliminary data.</text>
</comment>
<dbReference type="SUPFAM" id="SSF51735">
    <property type="entry name" value="NAD(P)-binding Rossmann-fold domains"/>
    <property type="match status" value="1"/>
</dbReference>
<comment type="subcellular location">
    <subcellularLocation>
        <location evidence="1">Membrane</location>
    </subcellularLocation>
</comment>
<dbReference type="InterPro" id="IPR036291">
    <property type="entry name" value="NAD(P)-bd_dom_sf"/>
</dbReference>
<feature type="domain" description="NAD-dependent epimerase/dehydratase" evidence="3">
    <location>
        <begin position="11"/>
        <end position="122"/>
    </location>
</feature>
<dbReference type="InterPro" id="IPR001509">
    <property type="entry name" value="Epimerase_deHydtase"/>
</dbReference>
<evidence type="ECO:0000313" key="4">
    <source>
        <dbReference type="EMBL" id="GLX71367.1"/>
    </source>
</evidence>
<protein>
    <recommendedName>
        <fullName evidence="3">NAD-dependent epimerase/dehydratase domain-containing protein</fullName>
    </recommendedName>
</protein>
<sequence>MDNVTGTYSCLIAGATGLVGSALLVQLLKDPACHSITVLARRPLGPVDIESEARSKLHVIIADFDRMWEALDDVAVDVVFCTLGTTIKTAGSQEAFRKVDYEYPLGLAEWAAHTGARHYLVITAMGASSASTFFYNRVKGELEEQLAGITLESVRIFRPSLLLGSRQSFRLGETIGAAVSKAVQWGMVGSLRQYRPIAGEAVAKAMRIAAKQAIMEQAMERTTGGQTAVHTYSSDRIAEMAAQTTG</sequence>
<dbReference type="PANTHER" id="PTHR14097:SF7">
    <property type="entry name" value="OXIDOREDUCTASE HTATIP2"/>
    <property type="match status" value="1"/>
</dbReference>